<keyword evidence="3" id="KW-1185">Reference proteome</keyword>
<feature type="chain" id="PRO_5011722419" description="DKNYY family protein" evidence="1">
    <location>
        <begin position="21"/>
        <end position="301"/>
    </location>
</feature>
<reference evidence="3" key="1">
    <citation type="submission" date="2016-10" db="EMBL/GenBank/DDBJ databases">
        <authorList>
            <person name="Varghese N."/>
            <person name="Submissions S."/>
        </authorList>
    </citation>
    <scope>NUCLEOTIDE SEQUENCE [LARGE SCALE GENOMIC DNA]</scope>
    <source>
        <strain evidence="3">DSM 23925</strain>
    </source>
</reference>
<organism evidence="2 3">
    <name type="scientific">Bizionia echini</name>
    <dbReference type="NCBI Taxonomy" id="649333"/>
    <lineage>
        <taxon>Bacteria</taxon>
        <taxon>Pseudomonadati</taxon>
        <taxon>Bacteroidota</taxon>
        <taxon>Flavobacteriia</taxon>
        <taxon>Flavobacteriales</taxon>
        <taxon>Flavobacteriaceae</taxon>
        <taxon>Bizionia</taxon>
    </lineage>
</organism>
<dbReference type="OrthoDB" id="8564954at2"/>
<sequence>MKHVALTYFLLLACMFKLHAQTKQQLDQEAIKSMCGCYEVSFNFAETFEYSGDSTYVPSDTKHDKGIEWVELVQDDADKIVMQHLLIVGSKERPYIVKHWRQDWEFENTNLYVYDHDNKWNFVTLPKEDVAGQWTQRVFQVDDSPRYEGSATWVHVDGKSYWENTTAAPLARREYTTRSDYNVLSRTNRHEIVANGWIHDQDNDKVIRQTGKEDVILAQEKGHNTYVKIADSECKAAQDYWVKNKEKWAVVRAKWDTVFARNTDLLLEEKVDNKTMFKYLLDDENYNTSETISPIIDAFVK</sequence>
<dbReference type="STRING" id="649333.SAMN04487989_101804"/>
<dbReference type="Proteomes" id="UP000198705">
    <property type="component" value="Unassembled WGS sequence"/>
</dbReference>
<dbReference type="InterPro" id="IPR046715">
    <property type="entry name" value="DUF6607"/>
</dbReference>
<dbReference type="RefSeq" id="WP_092206329.1">
    <property type="nucleotide sequence ID" value="NZ_FOVN01000001.1"/>
</dbReference>
<keyword evidence="1" id="KW-0732">Signal</keyword>
<evidence type="ECO:0000313" key="2">
    <source>
        <dbReference type="EMBL" id="SFN49227.1"/>
    </source>
</evidence>
<feature type="signal peptide" evidence="1">
    <location>
        <begin position="1"/>
        <end position="20"/>
    </location>
</feature>
<evidence type="ECO:0000256" key="1">
    <source>
        <dbReference type="SAM" id="SignalP"/>
    </source>
</evidence>
<name>A0A1I4ZGE6_9FLAO</name>
<protein>
    <recommendedName>
        <fullName evidence="4">DKNYY family protein</fullName>
    </recommendedName>
</protein>
<evidence type="ECO:0000313" key="3">
    <source>
        <dbReference type="Proteomes" id="UP000198705"/>
    </source>
</evidence>
<proteinExistence type="predicted"/>
<evidence type="ECO:0008006" key="4">
    <source>
        <dbReference type="Google" id="ProtNLM"/>
    </source>
</evidence>
<gene>
    <name evidence="2" type="ORF">SAMN04487989_101804</name>
</gene>
<accession>A0A1I4ZGE6</accession>
<dbReference type="EMBL" id="FOVN01000001">
    <property type="protein sequence ID" value="SFN49227.1"/>
    <property type="molecule type" value="Genomic_DNA"/>
</dbReference>
<dbReference type="AlphaFoldDB" id="A0A1I4ZGE6"/>
<dbReference type="Pfam" id="PF20311">
    <property type="entry name" value="DUF6607"/>
    <property type="match status" value="1"/>
</dbReference>